<keyword evidence="2" id="KW-1185">Reference proteome</keyword>
<proteinExistence type="predicted"/>
<reference evidence="2" key="1">
    <citation type="journal article" date="2019" name="Int. J. Syst. Evol. Microbiol.">
        <title>The Global Catalogue of Microorganisms (GCM) 10K type strain sequencing project: providing services to taxonomists for standard genome sequencing and annotation.</title>
        <authorList>
            <consortium name="The Broad Institute Genomics Platform"/>
            <consortium name="The Broad Institute Genome Sequencing Center for Infectious Disease"/>
            <person name="Wu L."/>
            <person name="Ma J."/>
        </authorList>
    </citation>
    <scope>NUCLEOTIDE SEQUENCE [LARGE SCALE GENOMIC DNA]</scope>
    <source>
        <strain evidence="2">CGMCC 4.7248</strain>
    </source>
</reference>
<evidence type="ECO:0000313" key="1">
    <source>
        <dbReference type="EMBL" id="MFC5637315.1"/>
    </source>
</evidence>
<comment type="caution">
    <text evidence="1">The sequence shown here is derived from an EMBL/GenBank/DDBJ whole genome shotgun (WGS) entry which is preliminary data.</text>
</comment>
<protein>
    <submittedName>
        <fullName evidence="1">Uncharacterized protein</fullName>
    </submittedName>
</protein>
<accession>A0ABW0UYI6</accession>
<dbReference type="Proteomes" id="UP001596154">
    <property type="component" value="Unassembled WGS sequence"/>
</dbReference>
<organism evidence="1 2">
    <name type="scientific">Streptomyces bullii</name>
    <dbReference type="NCBI Taxonomy" id="349910"/>
    <lineage>
        <taxon>Bacteria</taxon>
        <taxon>Bacillati</taxon>
        <taxon>Actinomycetota</taxon>
        <taxon>Actinomycetes</taxon>
        <taxon>Kitasatosporales</taxon>
        <taxon>Streptomycetaceae</taxon>
        <taxon>Streptomyces</taxon>
    </lineage>
</organism>
<evidence type="ECO:0000313" key="2">
    <source>
        <dbReference type="Proteomes" id="UP001596154"/>
    </source>
</evidence>
<gene>
    <name evidence="1" type="ORF">ACFPZJ_26700</name>
</gene>
<name>A0ABW0UYI6_9ACTN</name>
<dbReference type="RefSeq" id="WP_381026483.1">
    <property type="nucleotide sequence ID" value="NZ_JBHSNY010000009.1"/>
</dbReference>
<sequence>MEHPAPPVGVGGLHVRAQVALATDLFGDRATGPAHQVPDDVLELPVRHTSSCAMPYRSTRTYTLSHCPTPNPLPANAIGKIQKLLLRRQINDGCLQALP</sequence>
<dbReference type="EMBL" id="JBHSNY010000009">
    <property type="protein sequence ID" value="MFC5637315.1"/>
    <property type="molecule type" value="Genomic_DNA"/>
</dbReference>